<dbReference type="InterPro" id="IPR013760">
    <property type="entry name" value="Topo_IIA-like_dom_sf"/>
</dbReference>
<dbReference type="InterPro" id="IPR013758">
    <property type="entry name" value="Topo_IIA_A/C_ab"/>
</dbReference>
<dbReference type="SUPFAM" id="SSF56719">
    <property type="entry name" value="Type II DNA topoisomerase"/>
    <property type="match status" value="1"/>
</dbReference>
<evidence type="ECO:0000256" key="6">
    <source>
        <dbReference type="ARBA" id="ARBA00023029"/>
    </source>
</evidence>
<dbReference type="EC" id="5.6.2.2" evidence="3"/>
<dbReference type="KEGG" id="vg:26622797"/>
<dbReference type="Gene3D" id="3.90.199.10">
    <property type="entry name" value="Topoisomerase II, domain 5"/>
    <property type="match status" value="1"/>
</dbReference>
<evidence type="ECO:0000256" key="3">
    <source>
        <dbReference type="ARBA" id="ARBA00012895"/>
    </source>
</evidence>
<accession>A0A0G2SSZ0</accession>
<dbReference type="RefSeq" id="YP_009195671.1">
    <property type="nucleotide sequence ID" value="NC_028762.1"/>
</dbReference>
<evidence type="ECO:0000256" key="8">
    <source>
        <dbReference type="ARBA" id="ARBA00023235"/>
    </source>
</evidence>
<comment type="cofactor">
    <cofactor evidence="2">
        <name>Mg(2+)</name>
        <dbReference type="ChEBI" id="CHEBI:18420"/>
    </cofactor>
</comment>
<dbReference type="PANTHER" id="PTHR10169">
    <property type="entry name" value="DNA TOPOISOMERASE/GYRASE"/>
    <property type="match status" value="1"/>
</dbReference>
<sequence>MELNLRSLKSIINNEAKEYALYTVEERAIPNLIDGFKPVQRFIIYRALEKAKGDKSKYHKLAGLSGGVAEIGYHHGEGSAAEAGKLMANNWNNNVPFLDGRGAFGSRLIQKGGAARYVFCRISQNFFDLYKDLNISPEHPDVEHIPPKFYLPIIPTVLLNGVKGIATGYATNILPHSLKSVVECTKLAIDGKLDKEPEVQFPQFNGKIIPTESGVELQGTYELKGKTQLLITEVPYKWEREAYTTKILDELVNQGKISDYDDLSGEDETTGQVKFRFKITIKKDFNLKTDPEERHEQIIKEFGLSQKIGQFFTVIDDQGKIRDDFTKASELIKYFVEIRKPFYQKRIDIKISESEYLYDYAKAKVDFIKMVLDKTIVLSGKSRKDALAAIEQFDNLKPFSDKLISMNLYHMTKDEIKKLEQAAKEYKKEYEYWKTTDIETEYKKDIDSININ</sequence>
<dbReference type="Pfam" id="PF00521">
    <property type="entry name" value="DNA_topoisoIV"/>
    <property type="match status" value="1"/>
</dbReference>
<evidence type="ECO:0000256" key="4">
    <source>
        <dbReference type="ARBA" id="ARBA00022741"/>
    </source>
</evidence>
<keyword evidence="13" id="KW-1185">Reference proteome</keyword>
<dbReference type="InterPro" id="IPR002205">
    <property type="entry name" value="Topo_IIA_dom_A"/>
</dbReference>
<dbReference type="GO" id="GO:0006265">
    <property type="term" value="P:DNA topological change"/>
    <property type="evidence" value="ECO:0007669"/>
    <property type="project" value="UniProtKB-UniRule"/>
</dbReference>
<reference evidence="12 13" key="1">
    <citation type="submission" date="2015-03" db="EMBL/GenBank/DDBJ databases">
        <authorList>
            <person name="Melo L.D.R."/>
            <person name="Veiga P."/>
            <person name="Cerca N."/>
            <person name="Kropinski A.M."/>
            <person name="Azeredo J."/>
            <person name="Almeida C."/>
            <person name="Sillankorva S."/>
        </authorList>
    </citation>
    <scope>NUCLEOTIDE SEQUENCE [LARGE SCALE GENOMIC DNA]</scope>
</reference>
<evidence type="ECO:0000256" key="9">
    <source>
        <dbReference type="PROSITE-ProRule" id="PRU01384"/>
    </source>
</evidence>
<feature type="domain" description="Topo IIA-type catalytic" evidence="11">
    <location>
        <begin position="29"/>
        <end position="446"/>
    </location>
</feature>
<evidence type="ECO:0000256" key="5">
    <source>
        <dbReference type="ARBA" id="ARBA00022840"/>
    </source>
</evidence>
<keyword evidence="7 9" id="KW-0238">DNA-binding</keyword>
<dbReference type="PANTHER" id="PTHR10169:SF38">
    <property type="entry name" value="DNA TOPOISOMERASE 2"/>
    <property type="match status" value="1"/>
</dbReference>
<dbReference type="EMBL" id="KP890823">
    <property type="protein sequence ID" value="AKA62115.1"/>
    <property type="molecule type" value="Genomic_DNA"/>
</dbReference>
<name>A0A0G2SSZ0_9CAUD</name>
<feature type="coiled-coil region" evidence="10">
    <location>
        <begin position="409"/>
        <end position="436"/>
    </location>
</feature>
<evidence type="ECO:0000259" key="11">
    <source>
        <dbReference type="PROSITE" id="PS52040"/>
    </source>
</evidence>
<dbReference type="PROSITE" id="PS52040">
    <property type="entry name" value="TOPO_IIA"/>
    <property type="match status" value="1"/>
</dbReference>
<gene>
    <name evidence="12" type="ORF">Pm5461_249</name>
</gene>
<keyword evidence="6 9" id="KW-0799">Topoisomerase</keyword>
<comment type="catalytic activity">
    <reaction evidence="1 9">
        <text>ATP-dependent breakage, passage and rejoining of double-stranded DNA.</text>
        <dbReference type="EC" id="5.6.2.2"/>
    </reaction>
</comment>
<keyword evidence="4" id="KW-0547">Nucleotide-binding</keyword>
<dbReference type="Gene3D" id="3.30.1360.40">
    <property type="match status" value="1"/>
</dbReference>
<dbReference type="Gene3D" id="1.10.268.10">
    <property type="entry name" value="Topoisomerase, domain 3"/>
    <property type="match status" value="1"/>
</dbReference>
<evidence type="ECO:0000256" key="10">
    <source>
        <dbReference type="SAM" id="Coils"/>
    </source>
</evidence>
<dbReference type="SMART" id="SM00434">
    <property type="entry name" value="TOP4c"/>
    <property type="match status" value="1"/>
</dbReference>
<dbReference type="InterPro" id="IPR050634">
    <property type="entry name" value="DNA_Topoisomerase_II"/>
</dbReference>
<dbReference type="GO" id="GO:0003918">
    <property type="term" value="F:DNA topoisomerase type II (double strand cut, ATP-hydrolyzing) activity"/>
    <property type="evidence" value="ECO:0007669"/>
    <property type="project" value="UniProtKB-EC"/>
</dbReference>
<evidence type="ECO:0000256" key="2">
    <source>
        <dbReference type="ARBA" id="ARBA00001946"/>
    </source>
</evidence>
<protein>
    <recommendedName>
        <fullName evidence="3">DNA topoisomerase (ATP-hydrolyzing)</fullName>
        <ecNumber evidence="3">5.6.2.2</ecNumber>
    </recommendedName>
</protein>
<dbReference type="GeneID" id="26622797"/>
<dbReference type="InterPro" id="IPR013757">
    <property type="entry name" value="Topo_IIA_A_a_sf"/>
</dbReference>
<dbReference type="Proteomes" id="UP000202749">
    <property type="component" value="Segment"/>
</dbReference>
<keyword evidence="10" id="KW-0175">Coiled coil</keyword>
<evidence type="ECO:0000256" key="1">
    <source>
        <dbReference type="ARBA" id="ARBA00000185"/>
    </source>
</evidence>
<feature type="active site" description="O-(5'-phospho-DNA)-tyrosine intermediate" evidence="9">
    <location>
        <position position="117"/>
    </location>
</feature>
<keyword evidence="8 9" id="KW-0413">Isomerase</keyword>
<evidence type="ECO:0000313" key="13">
    <source>
        <dbReference type="Proteomes" id="UP000202749"/>
    </source>
</evidence>
<dbReference type="OrthoDB" id="2392at10239"/>
<proteinExistence type="predicted"/>
<dbReference type="GO" id="GO:0000819">
    <property type="term" value="P:sister chromatid segregation"/>
    <property type="evidence" value="ECO:0007669"/>
    <property type="project" value="TreeGrafter"/>
</dbReference>
<evidence type="ECO:0000256" key="7">
    <source>
        <dbReference type="ARBA" id="ARBA00023125"/>
    </source>
</evidence>
<organism evidence="12 13">
    <name type="scientific">Proteus phage vB_PmiM_Pm5461</name>
    <dbReference type="NCBI Taxonomy" id="1636250"/>
    <lineage>
        <taxon>Viruses</taxon>
        <taxon>Duplodnaviria</taxon>
        <taxon>Heunggongvirae</taxon>
        <taxon>Uroviricota</taxon>
        <taxon>Caudoviricetes</taxon>
        <taxon>Pantevenvirales</taxon>
        <taxon>Straboviridae</taxon>
        <taxon>Bragavirus</taxon>
        <taxon>Bragavirus pm5461</taxon>
    </lineage>
</organism>
<dbReference type="GO" id="GO:0003677">
    <property type="term" value="F:DNA binding"/>
    <property type="evidence" value="ECO:0007669"/>
    <property type="project" value="UniProtKB-UniRule"/>
</dbReference>
<evidence type="ECO:0000313" key="12">
    <source>
        <dbReference type="EMBL" id="AKA62115.1"/>
    </source>
</evidence>
<dbReference type="GO" id="GO:0005524">
    <property type="term" value="F:ATP binding"/>
    <property type="evidence" value="ECO:0007669"/>
    <property type="project" value="UniProtKB-KW"/>
</dbReference>
<keyword evidence="5" id="KW-0067">ATP-binding</keyword>